<dbReference type="SMART" id="SM00767">
    <property type="entry name" value="DCD"/>
    <property type="match status" value="1"/>
</dbReference>
<dbReference type="InterPro" id="IPR006652">
    <property type="entry name" value="Kelch_1"/>
</dbReference>
<dbReference type="Pfam" id="PF01344">
    <property type="entry name" value="Kelch_1"/>
    <property type="match status" value="1"/>
</dbReference>
<dbReference type="EMBL" id="CM017321">
    <property type="protein sequence ID" value="KAE7996543.1"/>
    <property type="molecule type" value="Genomic_DNA"/>
</dbReference>
<dbReference type="AlphaFoldDB" id="A0A5N6QED7"/>
<dbReference type="PANTHER" id="PTHR46034">
    <property type="match status" value="1"/>
</dbReference>
<dbReference type="SMART" id="SM00612">
    <property type="entry name" value="Kelch"/>
    <property type="match status" value="5"/>
</dbReference>
<protein>
    <recommendedName>
        <fullName evidence="3">DCD domain-containing protein</fullName>
    </recommendedName>
</protein>
<dbReference type="OrthoDB" id="45365at2759"/>
<evidence type="ECO:0000259" key="3">
    <source>
        <dbReference type="PROSITE" id="PS51222"/>
    </source>
</evidence>
<evidence type="ECO:0000256" key="2">
    <source>
        <dbReference type="SAM" id="MobiDB-lite"/>
    </source>
</evidence>
<dbReference type="InterPro" id="IPR044832">
    <property type="entry name" value="NRP-like"/>
</dbReference>
<feature type="domain" description="DCD" evidence="3">
    <location>
        <begin position="34"/>
        <end position="166"/>
    </location>
</feature>
<dbReference type="Pfam" id="PF24681">
    <property type="entry name" value="Kelch_KLHDC2_KLHL20_DRC7"/>
    <property type="match status" value="1"/>
</dbReference>
<feature type="region of interest" description="Disordered" evidence="2">
    <location>
        <begin position="347"/>
        <end position="366"/>
    </location>
</feature>
<dbReference type="InterPro" id="IPR013989">
    <property type="entry name" value="Dev_and_cell_death_domain"/>
</dbReference>
<feature type="compositionally biased region" description="Polar residues" evidence="2">
    <location>
        <begin position="347"/>
        <end position="361"/>
    </location>
</feature>
<dbReference type="GO" id="GO:0034976">
    <property type="term" value="P:response to endoplasmic reticulum stress"/>
    <property type="evidence" value="ECO:0007669"/>
    <property type="project" value="InterPro"/>
</dbReference>
<dbReference type="Gene3D" id="2.120.10.80">
    <property type="entry name" value="Kelch-type beta propeller"/>
    <property type="match status" value="2"/>
</dbReference>
<gene>
    <name evidence="4" type="ORF">FH972_001257</name>
</gene>
<evidence type="ECO:0000313" key="5">
    <source>
        <dbReference type="Proteomes" id="UP000327013"/>
    </source>
</evidence>
<dbReference type="SUPFAM" id="SSF117281">
    <property type="entry name" value="Kelch motif"/>
    <property type="match status" value="1"/>
</dbReference>
<organism evidence="4 5">
    <name type="scientific">Carpinus fangiana</name>
    <dbReference type="NCBI Taxonomy" id="176857"/>
    <lineage>
        <taxon>Eukaryota</taxon>
        <taxon>Viridiplantae</taxon>
        <taxon>Streptophyta</taxon>
        <taxon>Embryophyta</taxon>
        <taxon>Tracheophyta</taxon>
        <taxon>Spermatophyta</taxon>
        <taxon>Magnoliopsida</taxon>
        <taxon>eudicotyledons</taxon>
        <taxon>Gunneridae</taxon>
        <taxon>Pentapetalae</taxon>
        <taxon>rosids</taxon>
        <taxon>fabids</taxon>
        <taxon>Fagales</taxon>
        <taxon>Betulaceae</taxon>
        <taxon>Carpinus</taxon>
    </lineage>
</organism>
<accession>A0A5N6QED7</accession>
<keyword evidence="1" id="KW-0175">Coiled coil</keyword>
<dbReference type="Pfam" id="PF10539">
    <property type="entry name" value="Dev_Cell_Death"/>
    <property type="match status" value="1"/>
</dbReference>
<dbReference type="InterPro" id="IPR015915">
    <property type="entry name" value="Kelch-typ_b-propeller"/>
</dbReference>
<evidence type="ECO:0000256" key="1">
    <source>
        <dbReference type="SAM" id="Coils"/>
    </source>
</evidence>
<evidence type="ECO:0000313" key="4">
    <source>
        <dbReference type="EMBL" id="KAE7996543.1"/>
    </source>
</evidence>
<dbReference type="PROSITE" id="PS51222">
    <property type="entry name" value="DCD"/>
    <property type="match status" value="1"/>
</dbReference>
<dbReference type="Proteomes" id="UP000327013">
    <property type="component" value="Chromosome 1"/>
</dbReference>
<dbReference type="PANTHER" id="PTHR46034:SF23">
    <property type="entry name" value="DCD (DEVELOPMENT AND CELL DEATH) DOMAIN PROTEIN"/>
    <property type="match status" value="1"/>
</dbReference>
<reference evidence="4 5" key="1">
    <citation type="submission" date="2019-06" db="EMBL/GenBank/DDBJ databases">
        <title>A chromosomal-level reference genome of Carpinus fangiana (Coryloideae, Betulaceae).</title>
        <authorList>
            <person name="Yang X."/>
            <person name="Wang Z."/>
            <person name="Zhang L."/>
            <person name="Hao G."/>
            <person name="Liu J."/>
            <person name="Yang Y."/>
        </authorList>
    </citation>
    <scope>NUCLEOTIDE SEQUENCE [LARGE SCALE GENOMIC DNA]</scope>
    <source>
        <strain evidence="4">Cfa_2016G</strain>
        <tissue evidence="4">Leaf</tissue>
    </source>
</reference>
<proteinExistence type="predicted"/>
<keyword evidence="5" id="KW-1185">Reference proteome</keyword>
<name>A0A5N6QED7_9ROSI</name>
<sequence length="818" mass="90785">MDRGRKKVTRKMKEISKTRWTVNCSVTARNLRKSDLCGVIFGCTYNTINECYSKQLFGLPAPHFSYVENVGVGLPLFLFNYSDRKLHGVFEAASPGQLNIDPYGWTSDGSNTPYAAQVKFRIRMHCQPLLEDQFKPVIAENYFKPRLFWFELDQDQTKKLISLFSSSPVIADTSLAGNTQKWGSLFKASSVQEGGSSEVPALEWNAHTGQASAEWESRHGPDPWGEEALIDEEAAEKDEETGDHDRSYASVMRDVKTSCPQKKWSDLCKDSNSSTATRKVEDFKTPALELKLPSTHQSNMKRESSGVAPCLDGGCDLSEAAADDWGVYNDQLVGLGPNSEVPYSSAAAETSSFPQRTSYETEPTADKRREVEGFKTAALHSHLAESNIQRSCVAPSLDIERQFSKVSIDEGEAEKGYKQNICPKPSGKCSSFSSMNREMLSYDTCLPEEPMDLEIESSEVQFFVAELQQENRELKLSHLKQVQTIDSLEQDLVESRREIQSLKERIKMVERGSFPEIGLVTEKEVGSSDESHSDLDKKVLIAGGYDGSLWLPAFDCYSPFCDLIESLCPMSFVRSHASAAKLNGEVYLFGGAHDTMWCDTVESYNPLSDKWVTRPSLNQKKGGLGAVSLNQKIFAIGGGVQTQCFSEVEIFDLDIGRWIPTRPMLQKRSATAAAEINGTIYVVGGYDGENYLKSVERFDPREQSWTILENMSTSRASHSLVVLNDKLYAVGGQDGNRMVSSVEIFDPRVGSWMMGESLNDSRAYAGAAVISDSIYVIGGVNKNQGILDTVECYKEGHGWQLTNLKGVGKRGFFSAIVL</sequence>
<feature type="coiled-coil region" evidence="1">
    <location>
        <begin position="485"/>
        <end position="512"/>
    </location>
</feature>